<protein>
    <submittedName>
        <fullName evidence="2">Uncharacterized protein</fullName>
    </submittedName>
</protein>
<feature type="compositionally biased region" description="Acidic residues" evidence="1">
    <location>
        <begin position="11"/>
        <end position="27"/>
    </location>
</feature>
<feature type="compositionally biased region" description="Polar residues" evidence="1">
    <location>
        <begin position="28"/>
        <end position="37"/>
    </location>
</feature>
<evidence type="ECO:0000256" key="1">
    <source>
        <dbReference type="SAM" id="MobiDB-lite"/>
    </source>
</evidence>
<reference evidence="2" key="1">
    <citation type="journal article" date="2014" name="PLoS ONE">
        <title>Transcriptome-Based Identification of ABC Transporters in the Western Tarnished Plant Bug Lygus hesperus.</title>
        <authorList>
            <person name="Hull J.J."/>
            <person name="Chaney K."/>
            <person name="Geib S.M."/>
            <person name="Fabrick J.A."/>
            <person name="Brent C.S."/>
            <person name="Walsh D."/>
            <person name="Lavine L.C."/>
        </authorList>
    </citation>
    <scope>NUCLEOTIDE SEQUENCE</scope>
</reference>
<feature type="compositionally biased region" description="Acidic residues" evidence="1">
    <location>
        <begin position="62"/>
        <end position="76"/>
    </location>
</feature>
<dbReference type="EMBL" id="GDHC01020514">
    <property type="protein sequence ID" value="JAP98114.1"/>
    <property type="molecule type" value="Transcribed_RNA"/>
</dbReference>
<dbReference type="EMBL" id="GDHC01003125">
    <property type="protein sequence ID" value="JAQ15504.1"/>
    <property type="molecule type" value="Transcribed_RNA"/>
</dbReference>
<evidence type="ECO:0000313" key="5">
    <source>
        <dbReference type="EMBL" id="JAP99095.1"/>
    </source>
</evidence>
<accession>A0A0A9X1Z6</accession>
<evidence type="ECO:0000313" key="3">
    <source>
        <dbReference type="EMBL" id="JAG53876.1"/>
    </source>
</evidence>
<feature type="region of interest" description="Disordered" evidence="1">
    <location>
        <begin position="1"/>
        <end position="150"/>
    </location>
</feature>
<proteinExistence type="predicted"/>
<evidence type="ECO:0000313" key="2">
    <source>
        <dbReference type="EMBL" id="JAG11090.1"/>
    </source>
</evidence>
<organism evidence="2">
    <name type="scientific">Lygus hesperus</name>
    <name type="common">Western plant bug</name>
    <dbReference type="NCBI Taxonomy" id="30085"/>
    <lineage>
        <taxon>Eukaryota</taxon>
        <taxon>Metazoa</taxon>
        <taxon>Ecdysozoa</taxon>
        <taxon>Arthropoda</taxon>
        <taxon>Hexapoda</taxon>
        <taxon>Insecta</taxon>
        <taxon>Pterygota</taxon>
        <taxon>Neoptera</taxon>
        <taxon>Paraneoptera</taxon>
        <taxon>Hemiptera</taxon>
        <taxon>Heteroptera</taxon>
        <taxon>Panheteroptera</taxon>
        <taxon>Cimicomorpha</taxon>
        <taxon>Miridae</taxon>
        <taxon>Mirini</taxon>
        <taxon>Lygus</taxon>
    </lineage>
</organism>
<evidence type="ECO:0000313" key="4">
    <source>
        <dbReference type="EMBL" id="JAP98114.1"/>
    </source>
</evidence>
<dbReference type="AlphaFoldDB" id="A0A0A9X1Z6"/>
<evidence type="ECO:0000313" key="6">
    <source>
        <dbReference type="EMBL" id="JAQ15504.1"/>
    </source>
</evidence>
<feature type="compositionally biased region" description="Basic residues" evidence="1">
    <location>
        <begin position="41"/>
        <end position="56"/>
    </location>
</feature>
<dbReference type="EMBL" id="GBHO01032514">
    <property type="protein sequence ID" value="JAG11090.1"/>
    <property type="molecule type" value="Transcribed_RNA"/>
</dbReference>
<reference evidence="3" key="3">
    <citation type="submission" date="2014-09" db="EMBL/GenBank/DDBJ databases">
        <authorList>
            <person name="Magalhaes I.L.F."/>
            <person name="Oliveira U."/>
            <person name="Santos F.R."/>
            <person name="Vidigal T.H.D.A."/>
            <person name="Brescovit A.D."/>
            <person name="Santos A.J."/>
        </authorList>
    </citation>
    <scope>NUCLEOTIDE SEQUENCE</scope>
</reference>
<reference evidence="2" key="2">
    <citation type="submission" date="2014-07" db="EMBL/GenBank/DDBJ databases">
        <authorList>
            <person name="Hull J."/>
        </authorList>
    </citation>
    <scope>NUCLEOTIDE SEQUENCE</scope>
</reference>
<name>A0A0A9X1Z6_LYGHE</name>
<dbReference type="EMBL" id="GBRD01011948">
    <property type="protein sequence ID" value="JAG53876.1"/>
    <property type="molecule type" value="Transcribed_RNA"/>
</dbReference>
<sequence length="261" mass="28620">MARKRTAKTDDQEEFDVDEPSEVDEGANDSSSQNENSGAKGGRRASTRTRTIKKPYRGGDSSGEDEEDDDDIESEEEKPKKKGGRGGAAGGGRGRGRPGPASAKGKPPPKKQKKEEEEEPDSEENEDSEDDEEGDGEESEGDAADTPAEFRSGCFVVLKSDIDNGEEDYPVWKIDGKSLLQKFDRFKNEEETLFKGTTIYAGWSKTVVDTYYPIKIEYKRVEGVDSAVKFDPSQIKKKDEADGGENNSNAESKPAEATVEE</sequence>
<gene>
    <name evidence="2" type="ORF">CM83_35706</name>
    <name evidence="5" type="ORF">g.52209</name>
    <name evidence="4" type="ORF">g.52210</name>
    <name evidence="6" type="ORF">g.52211</name>
</gene>
<feature type="compositionally biased region" description="Acidic residues" evidence="1">
    <location>
        <begin position="116"/>
        <end position="143"/>
    </location>
</feature>
<reference evidence="4" key="4">
    <citation type="journal article" date="2016" name="Gigascience">
        <title>De novo construction of an expanded transcriptome assembly for the western tarnished plant bug, Lygus hesperus.</title>
        <authorList>
            <person name="Tassone E.E."/>
            <person name="Geib S.M."/>
            <person name="Hall B."/>
            <person name="Fabrick J.A."/>
            <person name="Brent C.S."/>
            <person name="Hull J.J."/>
        </authorList>
    </citation>
    <scope>NUCLEOTIDE SEQUENCE</scope>
</reference>
<dbReference type="EMBL" id="GDHC01019533">
    <property type="protein sequence ID" value="JAP99095.1"/>
    <property type="molecule type" value="Transcribed_RNA"/>
</dbReference>
<feature type="region of interest" description="Disordered" evidence="1">
    <location>
        <begin position="231"/>
        <end position="261"/>
    </location>
</feature>